<dbReference type="GO" id="GO:0006351">
    <property type="term" value="P:DNA-templated transcription"/>
    <property type="evidence" value="ECO:0007669"/>
    <property type="project" value="InterPro"/>
</dbReference>
<dbReference type="InterPro" id="IPR051127">
    <property type="entry name" value="Fungal_SecMet_Regulators"/>
</dbReference>
<dbReference type="GO" id="GO:0005634">
    <property type="term" value="C:nucleus"/>
    <property type="evidence" value="ECO:0007669"/>
    <property type="project" value="TreeGrafter"/>
</dbReference>
<evidence type="ECO:0000256" key="4">
    <source>
        <dbReference type="ARBA" id="ARBA00023242"/>
    </source>
</evidence>
<dbReference type="GO" id="GO:0008270">
    <property type="term" value="F:zinc ion binding"/>
    <property type="evidence" value="ECO:0007669"/>
    <property type="project" value="InterPro"/>
</dbReference>
<dbReference type="GO" id="GO:0000978">
    <property type="term" value="F:RNA polymerase II cis-regulatory region sequence-specific DNA binding"/>
    <property type="evidence" value="ECO:0007669"/>
    <property type="project" value="TreeGrafter"/>
</dbReference>
<evidence type="ECO:0000256" key="2">
    <source>
        <dbReference type="ARBA" id="ARBA00023125"/>
    </source>
</evidence>
<evidence type="ECO:0000313" key="6">
    <source>
        <dbReference type="EMBL" id="OKP11600.1"/>
    </source>
</evidence>
<protein>
    <submittedName>
        <fullName evidence="6">Lactose regulatory protein LAC9</fullName>
    </submittedName>
</protein>
<organism evidence="6 7">
    <name type="scientific">Penicillium subrubescens</name>
    <dbReference type="NCBI Taxonomy" id="1316194"/>
    <lineage>
        <taxon>Eukaryota</taxon>
        <taxon>Fungi</taxon>
        <taxon>Dikarya</taxon>
        <taxon>Ascomycota</taxon>
        <taxon>Pezizomycotina</taxon>
        <taxon>Eurotiomycetes</taxon>
        <taxon>Eurotiomycetidae</taxon>
        <taxon>Eurotiales</taxon>
        <taxon>Aspergillaceae</taxon>
        <taxon>Penicillium</taxon>
    </lineage>
</organism>
<evidence type="ECO:0000259" key="5">
    <source>
        <dbReference type="SMART" id="SM00906"/>
    </source>
</evidence>
<dbReference type="PANTHER" id="PTHR47424:SF3">
    <property type="entry name" value="REGULATORY PROTEIN GAL4"/>
    <property type="match status" value="1"/>
</dbReference>
<dbReference type="CDD" id="cd12148">
    <property type="entry name" value="fungal_TF_MHR"/>
    <property type="match status" value="1"/>
</dbReference>
<keyword evidence="7" id="KW-1185">Reference proteome</keyword>
<proteinExistence type="predicted"/>
<dbReference type="Proteomes" id="UP000186955">
    <property type="component" value="Unassembled WGS sequence"/>
</dbReference>
<name>A0A1Q5UGI1_9EURO</name>
<dbReference type="EMBL" id="MNBE01000276">
    <property type="protein sequence ID" value="OKP11600.1"/>
    <property type="molecule type" value="Genomic_DNA"/>
</dbReference>
<dbReference type="GO" id="GO:0000981">
    <property type="term" value="F:DNA-binding transcription factor activity, RNA polymerase II-specific"/>
    <property type="evidence" value="ECO:0007669"/>
    <property type="project" value="TreeGrafter"/>
</dbReference>
<gene>
    <name evidence="6" type="ORF">PENSUB_2902</name>
</gene>
<dbReference type="Pfam" id="PF04082">
    <property type="entry name" value="Fungal_trans"/>
    <property type="match status" value="1"/>
</dbReference>
<accession>A0A1Q5UGI1</accession>
<dbReference type="GO" id="GO:0000435">
    <property type="term" value="P:positive regulation of transcription from RNA polymerase II promoter by galactose"/>
    <property type="evidence" value="ECO:0007669"/>
    <property type="project" value="TreeGrafter"/>
</dbReference>
<keyword evidence="2" id="KW-0238">DNA-binding</keyword>
<dbReference type="SMART" id="SM00906">
    <property type="entry name" value="Fungal_trans"/>
    <property type="match status" value="1"/>
</dbReference>
<reference evidence="6 7" key="1">
    <citation type="submission" date="2016-10" db="EMBL/GenBank/DDBJ databases">
        <title>Genome sequence of the ascomycete fungus Penicillium subrubescens.</title>
        <authorList>
            <person name="De Vries R.P."/>
            <person name="Peng M."/>
            <person name="Dilokpimol A."/>
            <person name="Hilden K."/>
            <person name="Makela M.R."/>
            <person name="Grigoriev I."/>
            <person name="Riley R."/>
            <person name="Granchi Z."/>
        </authorList>
    </citation>
    <scope>NUCLEOTIDE SEQUENCE [LARGE SCALE GENOMIC DNA]</scope>
    <source>
        <strain evidence="6 7">CBS 132785</strain>
    </source>
</reference>
<dbReference type="AlphaFoldDB" id="A0A1Q5UGI1"/>
<evidence type="ECO:0000256" key="1">
    <source>
        <dbReference type="ARBA" id="ARBA00023015"/>
    </source>
</evidence>
<keyword evidence="4" id="KW-0539">Nucleus</keyword>
<keyword evidence="1" id="KW-0805">Transcription regulation</keyword>
<feature type="domain" description="Xylanolytic transcriptional activator regulatory" evidence="5">
    <location>
        <begin position="188"/>
        <end position="262"/>
    </location>
</feature>
<evidence type="ECO:0000313" key="7">
    <source>
        <dbReference type="Proteomes" id="UP000186955"/>
    </source>
</evidence>
<dbReference type="PANTHER" id="PTHR47424">
    <property type="entry name" value="REGULATORY PROTEIN GAL4"/>
    <property type="match status" value="1"/>
</dbReference>
<sequence>MTRDLLLMDSSFEQTATEVPTEVSKYQGLSTDKSPGAGSFADSFLPSNHSSAPSAEDLLSMDIDDFSRSSAEVYTPPATIHEESMFIDAYFTHYHTVYPLLHEETFRSVRVSQQFPTHWPVLVNAVLALGSWLTPGTSLGVEKAYFARAEELLGKTPIGTNEIRSLTLVQGLVLLSSLAQHQGQPEKSIQYTNSAVQMSVSLNLHMEPQDAQSTELDKEIRRRIWWSVYCAESCSAKIYGRPLLLPEDASCVIEAFASSFIDRCCYDGSEYAQSMEGLACPTTQLKYNVGPKD</sequence>
<comment type="caution">
    <text evidence="6">The sequence shown here is derived from an EMBL/GenBank/DDBJ whole genome shotgun (WGS) entry which is preliminary data.</text>
</comment>
<dbReference type="InterPro" id="IPR007219">
    <property type="entry name" value="XnlR_reg_dom"/>
</dbReference>
<evidence type="ECO:0000256" key="3">
    <source>
        <dbReference type="ARBA" id="ARBA00023163"/>
    </source>
</evidence>
<keyword evidence="3" id="KW-0804">Transcription</keyword>